<evidence type="ECO:0000313" key="1">
    <source>
        <dbReference type="EMBL" id="CRL19577.1"/>
    </source>
</evidence>
<reference evidence="1 2" key="1">
    <citation type="journal article" date="2014" name="Nat. Commun.">
        <title>Multiple recent horizontal transfers of a large genomic region in cheese making fungi.</title>
        <authorList>
            <person name="Cheeseman K."/>
            <person name="Ropars J."/>
            <person name="Renault P."/>
            <person name="Dupont J."/>
            <person name="Gouzy J."/>
            <person name="Branca A."/>
            <person name="Abraham A.L."/>
            <person name="Ceppi M."/>
            <person name="Conseiller E."/>
            <person name="Debuchy R."/>
            <person name="Malagnac F."/>
            <person name="Goarin A."/>
            <person name="Silar P."/>
            <person name="Lacoste S."/>
            <person name="Sallet E."/>
            <person name="Bensimon A."/>
            <person name="Giraud T."/>
            <person name="Brygoo Y."/>
        </authorList>
    </citation>
    <scope>NUCLEOTIDE SEQUENCE [LARGE SCALE GENOMIC DNA]</scope>
    <source>
        <strain evidence="2">FM 013</strain>
    </source>
</reference>
<accession>A0A0G4NZT8</accession>
<proteinExistence type="predicted"/>
<gene>
    <name evidence="1" type="ORF">PCAMFM013_S003g000368</name>
</gene>
<dbReference type="AlphaFoldDB" id="A0A0G4NZT8"/>
<sequence>MYKAPHAPSMNMMVRLVDPSQAHLNWTERWQLDYFSKITAVQSMRYFKNPL</sequence>
<name>A0A0G4NZT8_PENC3</name>
<dbReference type="Proteomes" id="UP000053732">
    <property type="component" value="Unassembled WGS sequence"/>
</dbReference>
<evidence type="ECO:0000313" key="2">
    <source>
        <dbReference type="Proteomes" id="UP000053732"/>
    </source>
</evidence>
<keyword evidence="2" id="KW-1185">Reference proteome</keyword>
<dbReference type="EMBL" id="HG793136">
    <property type="protein sequence ID" value="CRL19577.1"/>
    <property type="molecule type" value="Genomic_DNA"/>
</dbReference>
<organism evidence="1 2">
    <name type="scientific">Penicillium camemberti (strain FM 013)</name>
    <dbReference type="NCBI Taxonomy" id="1429867"/>
    <lineage>
        <taxon>Eukaryota</taxon>
        <taxon>Fungi</taxon>
        <taxon>Dikarya</taxon>
        <taxon>Ascomycota</taxon>
        <taxon>Pezizomycotina</taxon>
        <taxon>Eurotiomycetes</taxon>
        <taxon>Eurotiomycetidae</taxon>
        <taxon>Eurotiales</taxon>
        <taxon>Aspergillaceae</taxon>
        <taxon>Penicillium</taxon>
    </lineage>
</organism>
<protein>
    <submittedName>
        <fullName evidence="1">Str. FM013</fullName>
    </submittedName>
</protein>